<comment type="similarity">
    <text evidence="2">Belongs to the Nudix hydrolase family.</text>
</comment>
<sequence>MAKRLNESAAQIAVHENWLATNKVALVSILARMNGKWLWVRNRQRDSWELPGGHIELGETPEKAAERELFEETGAMEFSMRPLFDYTVRLDGATSTGRMFFAKVGSIGQLPESEIGEVAEFNLMPKKLTYDRVQPYLFELAIQFIKEHGIKLVE</sequence>
<dbReference type="GO" id="GO:0016787">
    <property type="term" value="F:hydrolase activity"/>
    <property type="evidence" value="ECO:0007669"/>
    <property type="project" value="UniProtKB-KW"/>
</dbReference>
<evidence type="ECO:0000256" key="2">
    <source>
        <dbReference type="RuleBase" id="RU003476"/>
    </source>
</evidence>
<dbReference type="AlphaFoldDB" id="A0A7D4BJ81"/>
<dbReference type="InterPro" id="IPR014078">
    <property type="entry name" value="Nudix_YtkD"/>
</dbReference>
<dbReference type="KEGG" id="ttz:FHG85_03450"/>
<dbReference type="Pfam" id="PF00293">
    <property type="entry name" value="NUDIX"/>
    <property type="match status" value="1"/>
</dbReference>
<dbReference type="Proteomes" id="UP000500961">
    <property type="component" value="Chromosome"/>
</dbReference>
<dbReference type="PRINTS" id="PR00502">
    <property type="entry name" value="NUDIXFAMILY"/>
</dbReference>
<dbReference type="PROSITE" id="PS51462">
    <property type="entry name" value="NUDIX"/>
    <property type="match status" value="1"/>
</dbReference>
<feature type="domain" description="Nudix hydrolase" evidence="3">
    <location>
        <begin position="20"/>
        <end position="146"/>
    </location>
</feature>
<keyword evidence="5" id="KW-1185">Reference proteome</keyword>
<dbReference type="PANTHER" id="PTHR43736">
    <property type="entry name" value="ADP-RIBOSE PYROPHOSPHATASE"/>
    <property type="match status" value="1"/>
</dbReference>
<protein>
    <submittedName>
        <fullName evidence="4">NUDIX domain-containing protein</fullName>
    </submittedName>
</protein>
<dbReference type="SUPFAM" id="SSF55811">
    <property type="entry name" value="Nudix"/>
    <property type="match status" value="1"/>
</dbReference>
<proteinExistence type="inferred from homology"/>
<evidence type="ECO:0000259" key="3">
    <source>
        <dbReference type="PROSITE" id="PS51462"/>
    </source>
</evidence>
<organism evidence="4 5">
    <name type="scientific">Tenuifilum thalassicum</name>
    <dbReference type="NCBI Taxonomy" id="2590900"/>
    <lineage>
        <taxon>Bacteria</taxon>
        <taxon>Pseudomonadati</taxon>
        <taxon>Bacteroidota</taxon>
        <taxon>Bacteroidia</taxon>
        <taxon>Bacteroidales</taxon>
        <taxon>Tenuifilaceae</taxon>
        <taxon>Tenuifilum</taxon>
    </lineage>
</organism>
<dbReference type="CDD" id="cd04665">
    <property type="entry name" value="NUDIX_RppH"/>
    <property type="match status" value="1"/>
</dbReference>
<dbReference type="Gene3D" id="3.90.79.10">
    <property type="entry name" value="Nucleoside Triphosphate Pyrophosphohydrolase"/>
    <property type="match status" value="1"/>
</dbReference>
<reference evidence="4 5" key="1">
    <citation type="submission" date="2019-07" db="EMBL/GenBank/DDBJ databases">
        <title>Thalassofilum flectens gen. nov., sp. nov., a novel moderate thermophilic anaerobe from a shallow sea hot spring in Kunashir Island (Russia), representing a new family in the order Bacteroidales, and proposal of Thalassofilacea fam. nov.</title>
        <authorList>
            <person name="Kochetkova T.V."/>
            <person name="Podosokorskaya O.A."/>
            <person name="Novikov A."/>
            <person name="Elcheninov A.G."/>
            <person name="Toshchakov S.V."/>
            <person name="Kublanov I.V."/>
        </authorList>
    </citation>
    <scope>NUCLEOTIDE SEQUENCE [LARGE SCALE GENOMIC DNA]</scope>
    <source>
        <strain evidence="4 5">38-H</strain>
    </source>
</reference>
<name>A0A7D4BJ81_9BACT</name>
<dbReference type="PROSITE" id="PS00893">
    <property type="entry name" value="NUDIX_BOX"/>
    <property type="match status" value="1"/>
</dbReference>
<dbReference type="InterPro" id="IPR015797">
    <property type="entry name" value="NUDIX_hydrolase-like_dom_sf"/>
</dbReference>
<dbReference type="InterPro" id="IPR020084">
    <property type="entry name" value="NUDIX_hydrolase_CS"/>
</dbReference>
<evidence type="ECO:0000313" key="4">
    <source>
        <dbReference type="EMBL" id="QKG79359.1"/>
    </source>
</evidence>
<dbReference type="InterPro" id="IPR020476">
    <property type="entry name" value="Nudix_hydrolase"/>
</dbReference>
<accession>A0A7D4BJ81</accession>
<dbReference type="InterPro" id="IPR000086">
    <property type="entry name" value="NUDIX_hydrolase_dom"/>
</dbReference>
<gene>
    <name evidence="4" type="ORF">FHG85_03450</name>
</gene>
<evidence type="ECO:0000313" key="5">
    <source>
        <dbReference type="Proteomes" id="UP000500961"/>
    </source>
</evidence>
<evidence type="ECO:0000256" key="1">
    <source>
        <dbReference type="ARBA" id="ARBA00022801"/>
    </source>
</evidence>
<dbReference type="RefSeq" id="WP_173073030.1">
    <property type="nucleotide sequence ID" value="NZ_CP041345.1"/>
</dbReference>
<dbReference type="EMBL" id="CP041345">
    <property type="protein sequence ID" value="QKG79359.1"/>
    <property type="molecule type" value="Genomic_DNA"/>
</dbReference>
<keyword evidence="1 2" id="KW-0378">Hydrolase</keyword>
<dbReference type="PANTHER" id="PTHR43736:SF1">
    <property type="entry name" value="DIHYDRONEOPTERIN TRIPHOSPHATE DIPHOSPHATASE"/>
    <property type="match status" value="1"/>
</dbReference>